<keyword evidence="9" id="KW-1185">Reference proteome</keyword>
<dbReference type="Pfam" id="PF12698">
    <property type="entry name" value="ABC2_membrane_3"/>
    <property type="match status" value="1"/>
</dbReference>
<sequence>MNKLLHLFLLDTKLLLKSKVFYLKLVLFPIAIILIIGAINGKNENTLKVFNVAYYSADTGYQSLNVSKNLSDNVFENKDIKKIINLKKVRSYAEAKELVSNGTASALVYVPTNFTKDYLNGNNVEISVVGDNNKINDVSIVKTIVNSFNENISTIRAEQNEVEAEVKNKAFLKQVDIDKLIKSIENTNGISAKISKVASKSGVKPLNIMQYEIFAMVVMFSIITAFELTQNIVSDKLNNTMNRIKSTSTSNFQYILSKIIGMVIAIIVQMVTVMVISSVVFRVKYDNIPGIILITVVYGFAIGSIVVCAGLFAKDHMAVSSVMSPIVWGFSFLGGSLFDKNNFPDVLACIQRIIPNGKAINCYLEVCEGNSIGFIYKDLLELLGISVVFVLIALMLSSKDKRIRLVNNNRNTLVNSTLIK</sequence>
<gene>
    <name evidence="8" type="ordered locus">CA_C0170</name>
</gene>
<dbReference type="GO" id="GO:0005886">
    <property type="term" value="C:plasma membrane"/>
    <property type="evidence" value="ECO:0007669"/>
    <property type="project" value="UniProtKB-SubCell"/>
</dbReference>
<dbReference type="RefSeq" id="WP_010963495.1">
    <property type="nucleotide sequence ID" value="NC_003030.1"/>
</dbReference>
<keyword evidence="4 6" id="KW-1133">Transmembrane helix</keyword>
<evidence type="ECO:0000256" key="2">
    <source>
        <dbReference type="ARBA" id="ARBA00022475"/>
    </source>
</evidence>
<dbReference type="PANTHER" id="PTHR30294">
    <property type="entry name" value="MEMBRANE COMPONENT OF ABC TRANSPORTER YHHJ-RELATED"/>
    <property type="match status" value="1"/>
</dbReference>
<feature type="transmembrane region" description="Helical" evidence="6">
    <location>
        <begin position="319"/>
        <end position="338"/>
    </location>
</feature>
<dbReference type="PIR" id="F96920">
    <property type="entry name" value="F96920"/>
</dbReference>
<comment type="subcellular location">
    <subcellularLocation>
        <location evidence="1">Cell membrane</location>
        <topology evidence="1">Multi-pass membrane protein</topology>
    </subcellularLocation>
</comment>
<dbReference type="OrthoDB" id="3078158at2"/>
<protein>
    <submittedName>
        <fullName evidence="8">Predicted permease</fullName>
    </submittedName>
</protein>
<evidence type="ECO:0000256" key="6">
    <source>
        <dbReference type="SAM" id="Phobius"/>
    </source>
</evidence>
<dbReference type="PANTHER" id="PTHR30294:SF29">
    <property type="entry name" value="MULTIDRUG ABC TRANSPORTER PERMEASE YBHS-RELATED"/>
    <property type="match status" value="1"/>
</dbReference>
<dbReference type="PATRIC" id="fig|272562.8.peg.355"/>
<evidence type="ECO:0000256" key="4">
    <source>
        <dbReference type="ARBA" id="ARBA00022989"/>
    </source>
</evidence>
<dbReference type="EMBL" id="AE001437">
    <property type="protein sequence ID" value="AAK78153.1"/>
    <property type="molecule type" value="Genomic_DNA"/>
</dbReference>
<feature type="transmembrane region" description="Helical" evidence="6">
    <location>
        <begin position="21"/>
        <end position="39"/>
    </location>
</feature>
<dbReference type="eggNOG" id="COG0842">
    <property type="taxonomic scope" value="Bacteria"/>
</dbReference>
<evidence type="ECO:0000259" key="7">
    <source>
        <dbReference type="Pfam" id="PF12698"/>
    </source>
</evidence>
<evidence type="ECO:0000313" key="9">
    <source>
        <dbReference type="Proteomes" id="UP000000814"/>
    </source>
</evidence>
<dbReference type="InterPro" id="IPR051449">
    <property type="entry name" value="ABC-2_transporter_component"/>
</dbReference>
<feature type="transmembrane region" description="Helical" evidence="6">
    <location>
        <begin position="213"/>
        <end position="233"/>
    </location>
</feature>
<evidence type="ECO:0000256" key="1">
    <source>
        <dbReference type="ARBA" id="ARBA00004651"/>
    </source>
</evidence>
<name>Q97MM5_CLOAB</name>
<dbReference type="AlphaFoldDB" id="Q97MM5"/>
<evidence type="ECO:0000256" key="5">
    <source>
        <dbReference type="ARBA" id="ARBA00023136"/>
    </source>
</evidence>
<proteinExistence type="predicted"/>
<evidence type="ECO:0000313" key="8">
    <source>
        <dbReference type="EMBL" id="AAK78153.1"/>
    </source>
</evidence>
<feature type="domain" description="ABC-2 type transporter transmembrane" evidence="7">
    <location>
        <begin position="25"/>
        <end position="394"/>
    </location>
</feature>
<feature type="transmembrane region" description="Helical" evidence="6">
    <location>
        <begin position="288"/>
        <end position="312"/>
    </location>
</feature>
<feature type="transmembrane region" description="Helical" evidence="6">
    <location>
        <begin position="379"/>
        <end position="396"/>
    </location>
</feature>
<accession>Q97MM5</accession>
<keyword evidence="2" id="KW-1003">Cell membrane</keyword>
<keyword evidence="5 6" id="KW-0472">Membrane</keyword>
<dbReference type="HOGENOM" id="CLU_039483_0_3_9"/>
<dbReference type="KEGG" id="cac:CA_C0170"/>
<dbReference type="InterPro" id="IPR013525">
    <property type="entry name" value="ABC2_TM"/>
</dbReference>
<dbReference type="Proteomes" id="UP000000814">
    <property type="component" value="Chromosome"/>
</dbReference>
<keyword evidence="3 6" id="KW-0812">Transmembrane</keyword>
<organism evidence="8 9">
    <name type="scientific">Clostridium acetobutylicum (strain ATCC 824 / DSM 792 / JCM 1419 / IAM 19013 / LMG 5710 / NBRC 13948 / NRRL B-527 / VKM B-1787 / 2291 / W)</name>
    <dbReference type="NCBI Taxonomy" id="272562"/>
    <lineage>
        <taxon>Bacteria</taxon>
        <taxon>Bacillati</taxon>
        <taxon>Bacillota</taxon>
        <taxon>Clostridia</taxon>
        <taxon>Eubacteriales</taxon>
        <taxon>Clostridiaceae</taxon>
        <taxon>Clostridium</taxon>
    </lineage>
</organism>
<evidence type="ECO:0000256" key="3">
    <source>
        <dbReference type="ARBA" id="ARBA00022692"/>
    </source>
</evidence>
<dbReference type="STRING" id="272562.CA_C0170"/>
<reference evidence="8 9" key="1">
    <citation type="journal article" date="2001" name="J. Bacteriol.">
        <title>Genome sequence and comparative analysis of the solvent-producing bacterium Clostridium acetobutylicum.</title>
        <authorList>
            <person name="Nolling J."/>
            <person name="Breton G."/>
            <person name="Omelchenko M.V."/>
            <person name="Makarova K.S."/>
            <person name="Zeng Q."/>
            <person name="Gibson R."/>
            <person name="Lee H.M."/>
            <person name="Dubois J."/>
            <person name="Qiu D."/>
            <person name="Hitti J."/>
            <person name="Wolf Y.I."/>
            <person name="Tatusov R.L."/>
            <person name="Sabathe F."/>
            <person name="Doucette-Stamm L."/>
            <person name="Soucaille P."/>
            <person name="Daly M.J."/>
            <person name="Bennett G.N."/>
            <person name="Koonin E.V."/>
            <person name="Smith D.R."/>
        </authorList>
    </citation>
    <scope>NUCLEOTIDE SEQUENCE [LARGE SCALE GENOMIC DNA]</scope>
    <source>
        <strain evidence="9">ATCC 824 / DSM 792 / JCM 1419 / LMG 5710 / VKM B-1787</strain>
    </source>
</reference>
<feature type="transmembrane region" description="Helical" evidence="6">
    <location>
        <begin position="254"/>
        <end position="276"/>
    </location>
</feature>
<dbReference type="GO" id="GO:0140359">
    <property type="term" value="F:ABC-type transporter activity"/>
    <property type="evidence" value="ECO:0007669"/>
    <property type="project" value="InterPro"/>
</dbReference>
<dbReference type="Gene3D" id="3.40.1710.10">
    <property type="entry name" value="abc type-2 transporter like domain"/>
    <property type="match status" value="1"/>
</dbReference>
<dbReference type="GeneID" id="44996662"/>